<keyword evidence="1" id="KW-0145">Chemotaxis</keyword>
<dbReference type="Gene3D" id="1.10.287.950">
    <property type="entry name" value="Methyl-accepting chemotaxis protein"/>
    <property type="match status" value="1"/>
</dbReference>
<evidence type="ECO:0000313" key="7">
    <source>
        <dbReference type="EMBL" id="SHH84185.1"/>
    </source>
</evidence>
<comment type="similarity">
    <text evidence="2">Belongs to the methyl-accepting chemotaxis (MCP) protein family.</text>
</comment>
<dbReference type="EMBL" id="FQXV01000003">
    <property type="protein sequence ID" value="SHH84185.1"/>
    <property type="molecule type" value="Genomic_DNA"/>
</dbReference>
<evidence type="ECO:0000313" key="8">
    <source>
        <dbReference type="Proteomes" id="UP000183995"/>
    </source>
</evidence>
<feature type="transmembrane region" description="Helical" evidence="5">
    <location>
        <begin position="12"/>
        <end position="35"/>
    </location>
</feature>
<dbReference type="RefSeq" id="WP_073076697.1">
    <property type="nucleotide sequence ID" value="NZ_FQXV01000003.1"/>
</dbReference>
<dbReference type="SUPFAM" id="SSF58104">
    <property type="entry name" value="Methyl-accepting chemotaxis protein (MCP) signaling domain"/>
    <property type="match status" value="1"/>
</dbReference>
<feature type="region of interest" description="Disordered" evidence="4">
    <location>
        <begin position="419"/>
        <end position="440"/>
    </location>
</feature>
<dbReference type="PANTHER" id="PTHR43531">
    <property type="entry name" value="PROTEIN ICFG"/>
    <property type="match status" value="1"/>
</dbReference>
<evidence type="ECO:0000256" key="1">
    <source>
        <dbReference type="ARBA" id="ARBA00022500"/>
    </source>
</evidence>
<feature type="transmembrane region" description="Helical" evidence="5">
    <location>
        <begin position="47"/>
        <end position="72"/>
    </location>
</feature>
<keyword evidence="3" id="KW-0807">Transducer</keyword>
<keyword evidence="8" id="KW-1185">Reference proteome</keyword>
<dbReference type="GO" id="GO:0007165">
    <property type="term" value="P:signal transduction"/>
    <property type="evidence" value="ECO:0007669"/>
    <property type="project" value="UniProtKB-KW"/>
</dbReference>
<evidence type="ECO:0000256" key="5">
    <source>
        <dbReference type="SAM" id="Phobius"/>
    </source>
</evidence>
<dbReference type="Pfam" id="PF00015">
    <property type="entry name" value="MCPsignal"/>
    <property type="match status" value="1"/>
</dbReference>
<dbReference type="PANTHER" id="PTHR43531:SF11">
    <property type="entry name" value="METHYL-ACCEPTING CHEMOTAXIS PROTEIN 3"/>
    <property type="match status" value="1"/>
</dbReference>
<dbReference type="OrthoDB" id="9814363at2"/>
<dbReference type="PROSITE" id="PS50111">
    <property type="entry name" value="CHEMOTAXIS_TRANSDUC_2"/>
    <property type="match status" value="1"/>
</dbReference>
<protein>
    <submittedName>
        <fullName evidence="7">Methyl-accepting chemotaxis protein</fullName>
    </submittedName>
</protein>
<feature type="compositionally biased region" description="Low complexity" evidence="4">
    <location>
        <begin position="429"/>
        <end position="440"/>
    </location>
</feature>
<organism evidence="7 8">
    <name type="scientific">Sporobacter termitidis DSM 10068</name>
    <dbReference type="NCBI Taxonomy" id="1123282"/>
    <lineage>
        <taxon>Bacteria</taxon>
        <taxon>Bacillati</taxon>
        <taxon>Bacillota</taxon>
        <taxon>Clostridia</taxon>
        <taxon>Eubacteriales</taxon>
        <taxon>Oscillospiraceae</taxon>
        <taxon>Sporobacter</taxon>
    </lineage>
</organism>
<sequence length="455" mass="48084">MKWFVNLKVRTKLVVSFLLIAVIAAAIGALGILVILQKPENSQTFVIILAAASLLELVLAVLFGFYNAFLVVDPMWKNERIMERFSVGNLNTADLLRKRDGVTLNYKDEIGSFSRTFSQLIGYMFNLSGCVKSVAQGDLSVEVPVCCPEDQLGNGVSELVTNFHRLVASIAGAIDQVASGAELVSTSSLSLSEGAAHQASTVQQLTASLTEISSQTHLNAENAEQANSLARNAKENAADGNTQMQDMLKAMDEISISSSNINKIIKVIDDIAFQTNILALNAAVEAARAGQHGKGFAVVAEEVRNLAGRSANAARETTELIENSIQKVETGTKIANQTAKALDEIVTNVDKAAELISSIAVASAEQARGIEQVNLGIAQVSQVIQTNAATAQESAAASEELSGQAAQLKEHVSLFKLRGGKPAPSGTGARKAAAKLPSRSAAAAKISLTDDFGKY</sequence>
<dbReference type="InterPro" id="IPR051310">
    <property type="entry name" value="MCP_chemotaxis"/>
</dbReference>
<keyword evidence="5" id="KW-1133">Transmembrane helix</keyword>
<reference evidence="7 8" key="1">
    <citation type="submission" date="2016-11" db="EMBL/GenBank/DDBJ databases">
        <authorList>
            <person name="Jaros S."/>
            <person name="Januszkiewicz K."/>
            <person name="Wedrychowicz H."/>
        </authorList>
    </citation>
    <scope>NUCLEOTIDE SEQUENCE [LARGE SCALE GENOMIC DNA]</scope>
    <source>
        <strain evidence="7 8">DSM 10068</strain>
    </source>
</reference>
<evidence type="ECO:0000256" key="4">
    <source>
        <dbReference type="SAM" id="MobiDB-lite"/>
    </source>
</evidence>
<evidence type="ECO:0000256" key="3">
    <source>
        <dbReference type="PROSITE-ProRule" id="PRU00284"/>
    </source>
</evidence>
<keyword evidence="5" id="KW-0812">Transmembrane</keyword>
<dbReference type="AlphaFoldDB" id="A0A1M5W9N8"/>
<dbReference type="GO" id="GO:0006935">
    <property type="term" value="P:chemotaxis"/>
    <property type="evidence" value="ECO:0007669"/>
    <property type="project" value="UniProtKB-KW"/>
</dbReference>
<dbReference type="InterPro" id="IPR004089">
    <property type="entry name" value="MCPsignal_dom"/>
</dbReference>
<feature type="domain" description="Methyl-accepting transducer" evidence="6">
    <location>
        <begin position="173"/>
        <end position="402"/>
    </location>
</feature>
<proteinExistence type="inferred from homology"/>
<dbReference type="GO" id="GO:0004888">
    <property type="term" value="F:transmembrane signaling receptor activity"/>
    <property type="evidence" value="ECO:0007669"/>
    <property type="project" value="TreeGrafter"/>
</dbReference>
<dbReference type="Proteomes" id="UP000183995">
    <property type="component" value="Unassembled WGS sequence"/>
</dbReference>
<dbReference type="STRING" id="1123282.SAMN02745823_01141"/>
<gene>
    <name evidence="7" type="ORF">SAMN02745823_01141</name>
</gene>
<dbReference type="SMART" id="SM00283">
    <property type="entry name" value="MA"/>
    <property type="match status" value="1"/>
</dbReference>
<name>A0A1M5W9N8_9FIRM</name>
<evidence type="ECO:0000256" key="2">
    <source>
        <dbReference type="ARBA" id="ARBA00029447"/>
    </source>
</evidence>
<dbReference type="GO" id="GO:0005886">
    <property type="term" value="C:plasma membrane"/>
    <property type="evidence" value="ECO:0007669"/>
    <property type="project" value="TreeGrafter"/>
</dbReference>
<evidence type="ECO:0000259" key="6">
    <source>
        <dbReference type="PROSITE" id="PS50111"/>
    </source>
</evidence>
<dbReference type="FunFam" id="1.10.287.950:FF:000001">
    <property type="entry name" value="Methyl-accepting chemotaxis sensory transducer"/>
    <property type="match status" value="1"/>
</dbReference>
<accession>A0A1M5W9N8</accession>
<keyword evidence="5" id="KW-0472">Membrane</keyword>
<dbReference type="CDD" id="cd11386">
    <property type="entry name" value="MCP_signal"/>
    <property type="match status" value="1"/>
</dbReference>